<protein>
    <submittedName>
        <fullName evidence="1">Conserved domain protein</fullName>
    </submittedName>
</protein>
<evidence type="ECO:0000313" key="1">
    <source>
        <dbReference type="EMBL" id="EGR92603.1"/>
    </source>
</evidence>
<evidence type="ECO:0000313" key="2">
    <source>
        <dbReference type="Proteomes" id="UP000007832"/>
    </source>
</evidence>
<dbReference type="AlphaFoldDB" id="F9NYH6"/>
<dbReference type="Proteomes" id="UP000007832">
    <property type="component" value="Unassembled WGS sequence"/>
</dbReference>
<organism evidence="1 2">
    <name type="scientific">[Propionibacterium] namnetense SK182B-JCVI</name>
    <dbReference type="NCBI Taxonomy" id="1051006"/>
    <lineage>
        <taxon>Bacteria</taxon>
        <taxon>Bacillati</taxon>
        <taxon>Actinomycetota</taxon>
        <taxon>Actinomycetes</taxon>
        <taxon>Propionibacteriales</taxon>
        <taxon>Propionibacteriaceae</taxon>
        <taxon>Cutibacterium</taxon>
    </lineage>
</organism>
<accession>F9NYH6</accession>
<dbReference type="EMBL" id="AFUN01000048">
    <property type="protein sequence ID" value="EGR92603.1"/>
    <property type="molecule type" value="Genomic_DNA"/>
</dbReference>
<name>F9NYH6_9ACTN</name>
<proteinExistence type="predicted"/>
<sequence>MLAAGTVIVHERFVATEALMVRTVVELTAGSVWTTMRLTGKSSGRRTVEAATMHLVR</sequence>
<dbReference type="PATRIC" id="fig|1051006.4.peg.2223"/>
<comment type="caution">
    <text evidence="1">The sequence shown here is derived from an EMBL/GenBank/DDBJ whole genome shotgun (WGS) entry which is preliminary data.</text>
</comment>
<reference evidence="1 2" key="1">
    <citation type="submission" date="2011-07" db="EMBL/GenBank/DDBJ databases">
        <title>Genome Sequence of Propionibacterium acnes SK182B-JCVI.</title>
        <authorList>
            <person name="Durkin A.S."/>
            <person name="Madupu R."/>
            <person name="Hostetler J."/>
            <person name="Radune D."/>
            <person name="Torralba M."/>
            <person name="Methe B."/>
            <person name="Sutton G."/>
            <person name="Strausberg R.L."/>
            <person name="Nelson K.E."/>
        </authorList>
    </citation>
    <scope>NUCLEOTIDE SEQUENCE [LARGE SCALE GENOMIC DNA]</scope>
    <source>
        <strain evidence="1 2">SK182B-JCVI</strain>
    </source>
</reference>
<gene>
    <name evidence="1" type="ORF">HMPREF1162_2262</name>
</gene>